<accession>A0AA38RMJ5</accession>
<evidence type="ECO:0000313" key="3">
    <source>
        <dbReference type="Proteomes" id="UP001174694"/>
    </source>
</evidence>
<evidence type="ECO:0000256" key="1">
    <source>
        <dbReference type="SAM" id="SignalP"/>
    </source>
</evidence>
<keyword evidence="3" id="KW-1185">Reference proteome</keyword>
<comment type="caution">
    <text evidence="2">The sequence shown here is derived from an EMBL/GenBank/DDBJ whole genome shotgun (WGS) entry which is preliminary data.</text>
</comment>
<name>A0AA38RMJ5_9PEZI</name>
<gene>
    <name evidence="2" type="ORF">NKR23_g9628</name>
</gene>
<dbReference type="AlphaFoldDB" id="A0AA38RMJ5"/>
<organism evidence="2 3">
    <name type="scientific">Pleurostoma richardsiae</name>
    <dbReference type="NCBI Taxonomy" id="41990"/>
    <lineage>
        <taxon>Eukaryota</taxon>
        <taxon>Fungi</taxon>
        <taxon>Dikarya</taxon>
        <taxon>Ascomycota</taxon>
        <taxon>Pezizomycotina</taxon>
        <taxon>Sordariomycetes</taxon>
        <taxon>Sordariomycetidae</taxon>
        <taxon>Calosphaeriales</taxon>
        <taxon>Pleurostomataceae</taxon>
        <taxon>Pleurostoma</taxon>
    </lineage>
</organism>
<proteinExistence type="predicted"/>
<feature type="chain" id="PRO_5041344603" evidence="1">
    <location>
        <begin position="19"/>
        <end position="93"/>
    </location>
</feature>
<dbReference type="Proteomes" id="UP001174694">
    <property type="component" value="Unassembled WGS sequence"/>
</dbReference>
<keyword evidence="1" id="KW-0732">Signal</keyword>
<evidence type="ECO:0000313" key="2">
    <source>
        <dbReference type="EMBL" id="KAJ9136751.1"/>
    </source>
</evidence>
<sequence length="93" mass="9864">MAPVKACSILALAGVSYAFALPQSSQSALPRAINLDAGTATNNEIDLTIGMNLVNATGTTAFTAGPPCHWPESKLKSRPLSFLVQFDWQKCKV</sequence>
<protein>
    <submittedName>
        <fullName evidence="2">Uncharacterized protein</fullName>
    </submittedName>
</protein>
<dbReference type="EMBL" id="JANBVO010000038">
    <property type="protein sequence ID" value="KAJ9136751.1"/>
    <property type="molecule type" value="Genomic_DNA"/>
</dbReference>
<reference evidence="2" key="1">
    <citation type="submission" date="2022-07" db="EMBL/GenBank/DDBJ databases">
        <title>Fungi with potential for degradation of polypropylene.</title>
        <authorList>
            <person name="Gostincar C."/>
        </authorList>
    </citation>
    <scope>NUCLEOTIDE SEQUENCE</scope>
    <source>
        <strain evidence="2">EXF-13308</strain>
    </source>
</reference>
<feature type="signal peptide" evidence="1">
    <location>
        <begin position="1"/>
        <end position="18"/>
    </location>
</feature>